<organism evidence="1 2">
    <name type="scientific">Pedobacter jamesrossensis</name>
    <dbReference type="NCBI Taxonomy" id="1908238"/>
    <lineage>
        <taxon>Bacteria</taxon>
        <taxon>Pseudomonadati</taxon>
        <taxon>Bacteroidota</taxon>
        <taxon>Sphingobacteriia</taxon>
        <taxon>Sphingobacteriales</taxon>
        <taxon>Sphingobacteriaceae</taxon>
        <taxon>Pedobacter</taxon>
    </lineage>
</organism>
<accession>A0ABV8NM62</accession>
<dbReference type="EMBL" id="JBHSBY010000090">
    <property type="protein sequence ID" value="MFC4196963.1"/>
    <property type="molecule type" value="Genomic_DNA"/>
</dbReference>
<dbReference type="Gene3D" id="3.40.960.10">
    <property type="entry name" value="VSR Endonuclease"/>
    <property type="match status" value="1"/>
</dbReference>
<dbReference type="RefSeq" id="WP_378960303.1">
    <property type="nucleotide sequence ID" value="NZ_JBHRXC010000016.1"/>
</dbReference>
<evidence type="ECO:0000313" key="1">
    <source>
        <dbReference type="EMBL" id="MFC4196963.1"/>
    </source>
</evidence>
<name>A0ABV8NM62_9SPHI</name>
<protein>
    <recommendedName>
        <fullName evidence="3">DUF2726 domain-containing protein</fullName>
    </recommendedName>
</protein>
<dbReference type="Proteomes" id="UP001595792">
    <property type="component" value="Unassembled WGS sequence"/>
</dbReference>
<sequence>MQKSKGQKVSESKRISLVVMQKLCSEIYKKLYVIKSLSYIPKITGGYKTILNCECKKHKICFSTTMDKFLKANQEENRTSCVFCRYDKRKEKYNIEHYQKLVDENKGKHVALVKRILNNRLTMKCLKHKIEYSQSLNGLKRCGCIKCLHETPRMNSKVDIFQVKNDIIQWGSSIIALKIFGNYNKLTGEVRNVLYKCTKAGHEGDIIKPLNKRLSSNPCVKCAKEAKSITHIQMVEKALVIHPIAYIYGKHREIYTIKDKIHFTCSIPACSRDNVKTFKSHFYKKRGCIYCVRKLNGEKQIKSDEEIYAQLEQFGKKGFKLTGEKDFDNTKKNLLRQFVCEKHNEDFYSYATKSYLKHIGCKICNQKSKMEHFIKGYLEMKKIDFEPQKRFKDCVNINQLPFDFYIPIVPSTKKSMLIEYDGGQHFLPIYGEEMLRQQVKRDFIKTNYADSVGIELIRIPYTLDNEIVSILDAILFNDRNKNKPQKRFIQSTE</sequence>
<reference evidence="2" key="1">
    <citation type="journal article" date="2019" name="Int. J. Syst. Evol. Microbiol.">
        <title>The Global Catalogue of Microorganisms (GCM) 10K type strain sequencing project: providing services to taxonomists for standard genome sequencing and annotation.</title>
        <authorList>
            <consortium name="The Broad Institute Genomics Platform"/>
            <consortium name="The Broad Institute Genome Sequencing Center for Infectious Disease"/>
            <person name="Wu L."/>
            <person name="Ma J."/>
        </authorList>
    </citation>
    <scope>NUCLEOTIDE SEQUENCE [LARGE SCALE GENOMIC DNA]</scope>
    <source>
        <strain evidence="2">CCM 8689</strain>
    </source>
</reference>
<evidence type="ECO:0008006" key="3">
    <source>
        <dbReference type="Google" id="ProtNLM"/>
    </source>
</evidence>
<gene>
    <name evidence="1" type="ORF">ACFOUY_09660</name>
</gene>
<proteinExistence type="predicted"/>
<comment type="caution">
    <text evidence="1">The sequence shown here is derived from an EMBL/GenBank/DDBJ whole genome shotgun (WGS) entry which is preliminary data.</text>
</comment>
<evidence type="ECO:0000313" key="2">
    <source>
        <dbReference type="Proteomes" id="UP001595792"/>
    </source>
</evidence>
<keyword evidence="2" id="KW-1185">Reference proteome</keyword>